<proteinExistence type="predicted"/>
<dbReference type="Proteomes" id="UP001154282">
    <property type="component" value="Unassembled WGS sequence"/>
</dbReference>
<keyword evidence="2" id="KW-1185">Reference proteome</keyword>
<dbReference type="EMBL" id="CAMGYJ010000006">
    <property type="protein sequence ID" value="CAI0435680.1"/>
    <property type="molecule type" value="Genomic_DNA"/>
</dbReference>
<evidence type="ECO:0000313" key="2">
    <source>
        <dbReference type="Proteomes" id="UP001154282"/>
    </source>
</evidence>
<organism evidence="1 2">
    <name type="scientific">Linum tenue</name>
    <dbReference type="NCBI Taxonomy" id="586396"/>
    <lineage>
        <taxon>Eukaryota</taxon>
        <taxon>Viridiplantae</taxon>
        <taxon>Streptophyta</taxon>
        <taxon>Embryophyta</taxon>
        <taxon>Tracheophyta</taxon>
        <taxon>Spermatophyta</taxon>
        <taxon>Magnoliopsida</taxon>
        <taxon>eudicotyledons</taxon>
        <taxon>Gunneridae</taxon>
        <taxon>Pentapetalae</taxon>
        <taxon>rosids</taxon>
        <taxon>fabids</taxon>
        <taxon>Malpighiales</taxon>
        <taxon>Linaceae</taxon>
        <taxon>Linum</taxon>
    </lineage>
</organism>
<reference evidence="1" key="1">
    <citation type="submission" date="2022-08" db="EMBL/GenBank/DDBJ databases">
        <authorList>
            <person name="Gutierrez-Valencia J."/>
        </authorList>
    </citation>
    <scope>NUCLEOTIDE SEQUENCE</scope>
</reference>
<comment type="caution">
    <text evidence="1">The sequence shown here is derived from an EMBL/GenBank/DDBJ whole genome shotgun (WGS) entry which is preliminary data.</text>
</comment>
<accession>A0AAV0LN00</accession>
<sequence length="39" mass="4286">MQLCFCLQSGEVFDYCCRAERGDCWFAVGLGEGFSKSAA</sequence>
<dbReference type="AlphaFoldDB" id="A0AAV0LN00"/>
<evidence type="ECO:0000313" key="1">
    <source>
        <dbReference type="EMBL" id="CAI0435680.1"/>
    </source>
</evidence>
<gene>
    <name evidence="1" type="ORF">LITE_LOCUS24789</name>
</gene>
<name>A0AAV0LN00_9ROSI</name>
<protein>
    <submittedName>
        <fullName evidence="1">Uncharacterized protein</fullName>
    </submittedName>
</protein>